<dbReference type="InterPro" id="IPR050554">
    <property type="entry name" value="Met_Synthase/Corrinoid"/>
</dbReference>
<keyword evidence="6" id="KW-0170">Cobalt</keyword>
<sequence>MILIGEKLNSSIPSALEALQARDEQAVTELIRRQAQAGADYLDVNTAICGDQELDRMLWALELVQKNCSCGIMIDSTDPAVMAQAAKAVQGRPLIFNSATVTDRFEPVTQLALEYGAGIVGMPIDDQGLPTSLEDKCAKIDRLVAKLRQAGIPDGQIYVDVLVEALATDGESARKTVDAVAYVAKTYPEVRTVCGLSNISFGLPRRKLINSAFLAAALYAGLSAAILDPASPSLRDTLAAARVVAGQDDYCMDYITYVRDQEEAGR</sequence>
<dbReference type="GO" id="GO:0046653">
    <property type="term" value="P:tetrahydrofolate metabolic process"/>
    <property type="evidence" value="ECO:0007669"/>
    <property type="project" value="TreeGrafter"/>
</dbReference>
<evidence type="ECO:0000256" key="4">
    <source>
        <dbReference type="ARBA" id="ARBA00022679"/>
    </source>
</evidence>
<feature type="domain" description="Pterin-binding" evidence="7">
    <location>
        <begin position="1"/>
        <end position="245"/>
    </location>
</feature>
<name>A0A9D1WS51_9FIRM</name>
<reference evidence="8" key="2">
    <citation type="submission" date="2021-04" db="EMBL/GenBank/DDBJ databases">
        <authorList>
            <person name="Gilroy R."/>
        </authorList>
    </citation>
    <scope>NUCLEOTIDE SEQUENCE</scope>
    <source>
        <strain evidence="8">CHK188-5543</strain>
    </source>
</reference>
<dbReference type="GO" id="GO:0005829">
    <property type="term" value="C:cytosol"/>
    <property type="evidence" value="ECO:0007669"/>
    <property type="project" value="TreeGrafter"/>
</dbReference>
<dbReference type="GO" id="GO:0032259">
    <property type="term" value="P:methylation"/>
    <property type="evidence" value="ECO:0007669"/>
    <property type="project" value="UniProtKB-KW"/>
</dbReference>
<comment type="caution">
    <text evidence="8">The sequence shown here is derived from an EMBL/GenBank/DDBJ whole genome shotgun (WGS) entry which is preliminary data.</text>
</comment>
<keyword evidence="5" id="KW-0479">Metal-binding</keyword>
<evidence type="ECO:0000256" key="5">
    <source>
        <dbReference type="ARBA" id="ARBA00022723"/>
    </source>
</evidence>
<evidence type="ECO:0000313" key="9">
    <source>
        <dbReference type="Proteomes" id="UP000886800"/>
    </source>
</evidence>
<evidence type="ECO:0000259" key="7">
    <source>
        <dbReference type="PROSITE" id="PS50972"/>
    </source>
</evidence>
<evidence type="ECO:0000256" key="6">
    <source>
        <dbReference type="ARBA" id="ARBA00023285"/>
    </source>
</evidence>
<dbReference type="SUPFAM" id="SSF51717">
    <property type="entry name" value="Dihydropteroate synthetase-like"/>
    <property type="match status" value="1"/>
</dbReference>
<keyword evidence="2" id="KW-0489">Methyltransferase</keyword>
<evidence type="ECO:0000256" key="2">
    <source>
        <dbReference type="ARBA" id="ARBA00022603"/>
    </source>
</evidence>
<dbReference type="GO" id="GO:0046872">
    <property type="term" value="F:metal ion binding"/>
    <property type="evidence" value="ECO:0007669"/>
    <property type="project" value="UniProtKB-KW"/>
</dbReference>
<dbReference type="PANTHER" id="PTHR45833">
    <property type="entry name" value="METHIONINE SYNTHASE"/>
    <property type="match status" value="1"/>
</dbReference>
<dbReference type="Gene3D" id="3.20.20.20">
    <property type="entry name" value="Dihydropteroate synthase-like"/>
    <property type="match status" value="1"/>
</dbReference>
<proteinExistence type="inferred from homology"/>
<dbReference type="Proteomes" id="UP000886800">
    <property type="component" value="Unassembled WGS sequence"/>
</dbReference>
<dbReference type="GO" id="GO:0008705">
    <property type="term" value="F:methionine synthase activity"/>
    <property type="evidence" value="ECO:0007669"/>
    <property type="project" value="TreeGrafter"/>
</dbReference>
<dbReference type="InterPro" id="IPR011005">
    <property type="entry name" value="Dihydropteroate_synth-like_sf"/>
</dbReference>
<keyword evidence="3" id="KW-0846">Cobalamin</keyword>
<dbReference type="EC" id="2.5.1.15" evidence="8"/>
<keyword evidence="4 8" id="KW-0808">Transferase</keyword>
<accession>A0A9D1WS51</accession>
<gene>
    <name evidence="8" type="ORF">H9736_08075</name>
</gene>
<comment type="similarity">
    <text evidence="1">Belongs to the vitamin-B12 dependent methionine synthase family.</text>
</comment>
<dbReference type="PROSITE" id="PS50972">
    <property type="entry name" value="PTERIN_BINDING"/>
    <property type="match status" value="1"/>
</dbReference>
<evidence type="ECO:0000256" key="1">
    <source>
        <dbReference type="ARBA" id="ARBA00010398"/>
    </source>
</evidence>
<protein>
    <submittedName>
        <fullName evidence="8">Dihydropteroate synthase</fullName>
        <ecNumber evidence="8">2.5.1.15</ecNumber>
    </submittedName>
</protein>
<dbReference type="EMBL" id="DXES01000173">
    <property type="protein sequence ID" value="HIX66188.1"/>
    <property type="molecule type" value="Genomic_DNA"/>
</dbReference>
<evidence type="ECO:0000256" key="3">
    <source>
        <dbReference type="ARBA" id="ARBA00022628"/>
    </source>
</evidence>
<evidence type="ECO:0000313" key="8">
    <source>
        <dbReference type="EMBL" id="HIX66188.1"/>
    </source>
</evidence>
<dbReference type="GO" id="GO:0004156">
    <property type="term" value="F:dihydropteroate synthase activity"/>
    <property type="evidence" value="ECO:0007669"/>
    <property type="project" value="UniProtKB-EC"/>
</dbReference>
<dbReference type="InterPro" id="IPR000489">
    <property type="entry name" value="Pterin-binding_dom"/>
</dbReference>
<reference evidence="8" key="1">
    <citation type="journal article" date="2021" name="PeerJ">
        <title>Extensive microbial diversity within the chicken gut microbiome revealed by metagenomics and culture.</title>
        <authorList>
            <person name="Gilroy R."/>
            <person name="Ravi A."/>
            <person name="Getino M."/>
            <person name="Pursley I."/>
            <person name="Horton D.L."/>
            <person name="Alikhan N.F."/>
            <person name="Baker D."/>
            <person name="Gharbi K."/>
            <person name="Hall N."/>
            <person name="Watson M."/>
            <person name="Adriaenssens E.M."/>
            <person name="Foster-Nyarko E."/>
            <person name="Jarju S."/>
            <person name="Secka A."/>
            <person name="Antonio M."/>
            <person name="Oren A."/>
            <person name="Chaudhuri R.R."/>
            <person name="La Ragione R."/>
            <person name="Hildebrand F."/>
            <person name="Pallen M.J."/>
        </authorList>
    </citation>
    <scope>NUCLEOTIDE SEQUENCE</scope>
    <source>
        <strain evidence="8">CHK188-5543</strain>
    </source>
</reference>
<dbReference type="PANTHER" id="PTHR45833:SF1">
    <property type="entry name" value="METHIONINE SYNTHASE"/>
    <property type="match status" value="1"/>
</dbReference>
<dbReference type="GO" id="GO:0050667">
    <property type="term" value="P:homocysteine metabolic process"/>
    <property type="evidence" value="ECO:0007669"/>
    <property type="project" value="TreeGrafter"/>
</dbReference>
<dbReference type="GO" id="GO:0031419">
    <property type="term" value="F:cobalamin binding"/>
    <property type="evidence" value="ECO:0007669"/>
    <property type="project" value="UniProtKB-KW"/>
</dbReference>
<organism evidence="8 9">
    <name type="scientific">Candidatus Anaerotruncus excrementipullorum</name>
    <dbReference type="NCBI Taxonomy" id="2838465"/>
    <lineage>
        <taxon>Bacteria</taxon>
        <taxon>Bacillati</taxon>
        <taxon>Bacillota</taxon>
        <taxon>Clostridia</taxon>
        <taxon>Eubacteriales</taxon>
        <taxon>Oscillospiraceae</taxon>
        <taxon>Anaerotruncus</taxon>
    </lineage>
</organism>
<dbReference type="Pfam" id="PF00809">
    <property type="entry name" value="Pterin_bind"/>
    <property type="match status" value="1"/>
</dbReference>
<dbReference type="AlphaFoldDB" id="A0A9D1WS51"/>